<proteinExistence type="predicted"/>
<sequence length="76" mass="8912">METIIIQTKDKAELKFYIELAERLGTKFTTLEDFQDEQLLSRMLENLNTPLVEKENIIDQLHNILNEGQAPYTNED</sequence>
<dbReference type="Proteomes" id="UP000181981">
    <property type="component" value="Unassembled WGS sequence"/>
</dbReference>
<dbReference type="EMBL" id="FOHT01000068">
    <property type="protein sequence ID" value="SEU16414.1"/>
    <property type="molecule type" value="Genomic_DNA"/>
</dbReference>
<protein>
    <submittedName>
        <fullName evidence="2">Uncharacterized protein</fullName>
    </submittedName>
</protein>
<evidence type="ECO:0000313" key="3">
    <source>
        <dbReference type="Proteomes" id="UP000023772"/>
    </source>
</evidence>
<accession>X5DHD5</accession>
<evidence type="ECO:0000313" key="1">
    <source>
        <dbReference type="EMBL" id="AHW62428.1"/>
    </source>
</evidence>
<reference evidence="1 3" key="1">
    <citation type="submission" date="2014-03" db="EMBL/GenBank/DDBJ databases">
        <title>Complete genome sequence of a deeply braunched marine Bacteroidia bacterium Draconibacterium orientale type strain FH5T.</title>
        <authorList>
            <person name="Li X."/>
            <person name="Wang X."/>
            <person name="Xie Z."/>
            <person name="Du Z."/>
            <person name="Chen G."/>
        </authorList>
    </citation>
    <scope>NUCLEOTIDE SEQUENCE [LARGE SCALE GENOMIC DNA]</scope>
    <source>
        <strain evidence="1 3">FH5</strain>
    </source>
</reference>
<evidence type="ECO:0000313" key="2">
    <source>
        <dbReference type="EMBL" id="SEU16414.1"/>
    </source>
</evidence>
<reference evidence="2 4" key="2">
    <citation type="submission" date="2016-10" db="EMBL/GenBank/DDBJ databases">
        <authorList>
            <person name="de Groot N.N."/>
        </authorList>
    </citation>
    <scope>NUCLEOTIDE SEQUENCE [LARGE SCALE GENOMIC DNA]</scope>
    <source>
        <strain evidence="2 4">DSM 25947</strain>
    </source>
</reference>
<gene>
    <name evidence="1" type="ORF">FH5T_21620</name>
    <name evidence="2" type="ORF">SAMN05444285_1682</name>
</gene>
<dbReference type="Proteomes" id="UP000023772">
    <property type="component" value="Chromosome"/>
</dbReference>
<name>X5DHD5_9BACT</name>
<evidence type="ECO:0000313" key="4">
    <source>
        <dbReference type="Proteomes" id="UP000181981"/>
    </source>
</evidence>
<dbReference type="OrthoDB" id="1122830at2"/>
<keyword evidence="3" id="KW-1185">Reference proteome</keyword>
<dbReference type="EMBL" id="CP007451">
    <property type="protein sequence ID" value="AHW62428.1"/>
    <property type="molecule type" value="Genomic_DNA"/>
</dbReference>
<dbReference type="HOGENOM" id="CLU_2648699_0_0_10"/>
<dbReference type="KEGG" id="dori:FH5T_21620"/>
<dbReference type="RefSeq" id="WP_038563134.1">
    <property type="nucleotide sequence ID" value="NZ_FOHT01000068.1"/>
</dbReference>
<organism evidence="2 4">
    <name type="scientific">Draconibacterium orientale</name>
    <dbReference type="NCBI Taxonomy" id="1168034"/>
    <lineage>
        <taxon>Bacteria</taxon>
        <taxon>Pseudomonadati</taxon>
        <taxon>Bacteroidota</taxon>
        <taxon>Bacteroidia</taxon>
        <taxon>Marinilabiliales</taxon>
        <taxon>Prolixibacteraceae</taxon>
        <taxon>Draconibacterium</taxon>
    </lineage>
</organism>
<dbReference type="AlphaFoldDB" id="X5DHD5"/>